<accession>A0ABW2L4Z6</accession>
<reference evidence="2" key="1">
    <citation type="journal article" date="2019" name="Int. J. Syst. Evol. Microbiol.">
        <title>The Global Catalogue of Microorganisms (GCM) 10K type strain sequencing project: providing services to taxonomists for standard genome sequencing and annotation.</title>
        <authorList>
            <consortium name="The Broad Institute Genomics Platform"/>
            <consortium name="The Broad Institute Genome Sequencing Center for Infectious Disease"/>
            <person name="Wu L."/>
            <person name="Ma J."/>
        </authorList>
    </citation>
    <scope>NUCLEOTIDE SEQUENCE [LARGE SCALE GENOMIC DNA]</scope>
    <source>
        <strain evidence="2">CGMCC 4.1467</strain>
    </source>
</reference>
<name>A0ABW2L4Z6_9BACT</name>
<organism evidence="1 2">
    <name type="scientific">Haloferula chungangensis</name>
    <dbReference type="NCBI Taxonomy" id="1048331"/>
    <lineage>
        <taxon>Bacteria</taxon>
        <taxon>Pseudomonadati</taxon>
        <taxon>Verrucomicrobiota</taxon>
        <taxon>Verrucomicrobiia</taxon>
        <taxon>Verrucomicrobiales</taxon>
        <taxon>Verrucomicrobiaceae</taxon>
        <taxon>Haloferula</taxon>
    </lineage>
</organism>
<evidence type="ECO:0000313" key="1">
    <source>
        <dbReference type="EMBL" id="MFC7336641.1"/>
    </source>
</evidence>
<proteinExistence type="predicted"/>
<dbReference type="Proteomes" id="UP001596472">
    <property type="component" value="Unassembled WGS sequence"/>
</dbReference>
<dbReference type="RefSeq" id="WP_379710112.1">
    <property type="nucleotide sequence ID" value="NZ_JBHTBS010000002.1"/>
</dbReference>
<protein>
    <submittedName>
        <fullName evidence="1">Uncharacterized protein</fullName>
    </submittedName>
</protein>
<dbReference type="EMBL" id="JBHTBS010000002">
    <property type="protein sequence ID" value="MFC7336641.1"/>
    <property type="molecule type" value="Genomic_DNA"/>
</dbReference>
<comment type="caution">
    <text evidence="1">The sequence shown here is derived from an EMBL/GenBank/DDBJ whole genome shotgun (WGS) entry which is preliminary data.</text>
</comment>
<gene>
    <name evidence="1" type="ORF">ACFQY0_05595</name>
</gene>
<keyword evidence="2" id="KW-1185">Reference proteome</keyword>
<sequence>MARTSDETFWIRQPRCPYLPMVDQHLTADWVRGHRGRRDAGFYLASLEYGQSLWMAGKPAQAILQLNKAWSAELEGDEEILRRWPLPYRALIWMLEQAPEEGFLGNPVRHFQHLATRVSGANVELRSWRAWACYHLSAAVLDHADFPPDMEQVEREGIVVPEIREVIEEIRQRGTKGESEWLAVVMGEVSNSNSKLIE</sequence>
<evidence type="ECO:0000313" key="2">
    <source>
        <dbReference type="Proteomes" id="UP001596472"/>
    </source>
</evidence>